<feature type="region of interest" description="Disordered" evidence="2">
    <location>
        <begin position="1"/>
        <end position="39"/>
    </location>
</feature>
<evidence type="ECO:0000313" key="5">
    <source>
        <dbReference type="Proteomes" id="UP001596096"/>
    </source>
</evidence>
<feature type="compositionally biased region" description="Basic and acidic residues" evidence="2">
    <location>
        <begin position="21"/>
        <end position="39"/>
    </location>
</feature>
<keyword evidence="1" id="KW-0378">Hydrolase</keyword>
<dbReference type="InterPro" id="IPR052016">
    <property type="entry name" value="Bact_Sigma-Reg"/>
</dbReference>
<evidence type="ECO:0000313" key="4">
    <source>
        <dbReference type="EMBL" id="MFC5813565.1"/>
    </source>
</evidence>
<proteinExistence type="predicted"/>
<protein>
    <submittedName>
        <fullName evidence="4">SpoIIE family protein phosphatase</fullName>
    </submittedName>
</protein>
<dbReference type="EMBL" id="JBHSNW010000001">
    <property type="protein sequence ID" value="MFC5813565.1"/>
    <property type="molecule type" value="Genomic_DNA"/>
</dbReference>
<name>A0ABW1BMD7_9ACTN</name>
<gene>
    <name evidence="4" type="ORF">ACFPUY_00600</name>
</gene>
<dbReference type="PANTHER" id="PTHR43156:SF2">
    <property type="entry name" value="STAGE II SPORULATION PROTEIN E"/>
    <property type="match status" value="1"/>
</dbReference>
<evidence type="ECO:0000256" key="1">
    <source>
        <dbReference type="ARBA" id="ARBA00022801"/>
    </source>
</evidence>
<organism evidence="4 5">
    <name type="scientific">Nonomuraea harbinensis</name>
    <dbReference type="NCBI Taxonomy" id="1286938"/>
    <lineage>
        <taxon>Bacteria</taxon>
        <taxon>Bacillati</taxon>
        <taxon>Actinomycetota</taxon>
        <taxon>Actinomycetes</taxon>
        <taxon>Streptosporangiales</taxon>
        <taxon>Streptosporangiaceae</taxon>
        <taxon>Nonomuraea</taxon>
    </lineage>
</organism>
<dbReference type="PANTHER" id="PTHR43156">
    <property type="entry name" value="STAGE II SPORULATION PROTEIN E-RELATED"/>
    <property type="match status" value="1"/>
</dbReference>
<keyword evidence="5" id="KW-1185">Reference proteome</keyword>
<sequence length="144" mass="15081">MVGPERTGVAQGAHGRRVHPGNHDHGEDPRGGDGLLDRVGDGEFGGEHAVCSFRFDEGDLLLLYTDGVTEARDAAGVFYPLADRIGAWTQEAPEGPLKRVCDDLLSYTGGRLGDDAAMIAIRRMPVADSGGAYGPAATSGARAF</sequence>
<feature type="domain" description="PPM-type phosphatase" evidence="3">
    <location>
        <begin position="48"/>
        <end position="123"/>
    </location>
</feature>
<dbReference type="InterPro" id="IPR001932">
    <property type="entry name" value="PPM-type_phosphatase-like_dom"/>
</dbReference>
<evidence type="ECO:0000256" key="2">
    <source>
        <dbReference type="SAM" id="MobiDB-lite"/>
    </source>
</evidence>
<dbReference type="Pfam" id="PF07228">
    <property type="entry name" value="SpoIIE"/>
    <property type="match status" value="1"/>
</dbReference>
<comment type="caution">
    <text evidence="4">The sequence shown here is derived from an EMBL/GenBank/DDBJ whole genome shotgun (WGS) entry which is preliminary data.</text>
</comment>
<reference evidence="5" key="1">
    <citation type="journal article" date="2019" name="Int. J. Syst. Evol. Microbiol.">
        <title>The Global Catalogue of Microorganisms (GCM) 10K type strain sequencing project: providing services to taxonomists for standard genome sequencing and annotation.</title>
        <authorList>
            <consortium name="The Broad Institute Genomics Platform"/>
            <consortium name="The Broad Institute Genome Sequencing Center for Infectious Disease"/>
            <person name="Wu L."/>
            <person name="Ma J."/>
        </authorList>
    </citation>
    <scope>NUCLEOTIDE SEQUENCE [LARGE SCALE GENOMIC DNA]</scope>
    <source>
        <strain evidence="5">CGMCC 4.7106</strain>
    </source>
</reference>
<accession>A0ABW1BMD7</accession>
<dbReference type="Proteomes" id="UP001596096">
    <property type="component" value="Unassembled WGS sequence"/>
</dbReference>
<evidence type="ECO:0000259" key="3">
    <source>
        <dbReference type="Pfam" id="PF07228"/>
    </source>
</evidence>
<dbReference type="RefSeq" id="WP_219550641.1">
    <property type="nucleotide sequence ID" value="NZ_JAHKRN010000060.1"/>
</dbReference>